<dbReference type="GO" id="GO:0046872">
    <property type="term" value="F:metal ion binding"/>
    <property type="evidence" value="ECO:0007669"/>
    <property type="project" value="UniProtKB-KW"/>
</dbReference>
<accession>A0A1V9FP16</accession>
<dbReference type="PROSITE" id="PS50206">
    <property type="entry name" value="RHODANESE_3"/>
    <property type="match status" value="1"/>
</dbReference>
<evidence type="ECO:0000256" key="1">
    <source>
        <dbReference type="ARBA" id="ARBA00022723"/>
    </source>
</evidence>
<evidence type="ECO:0000313" key="3">
    <source>
        <dbReference type="EMBL" id="OQP60080.1"/>
    </source>
</evidence>
<dbReference type="Pfam" id="PF00581">
    <property type="entry name" value="Rhodanese"/>
    <property type="match status" value="1"/>
</dbReference>
<dbReference type="SUPFAM" id="SSF52821">
    <property type="entry name" value="Rhodanese/Cell cycle control phosphatase"/>
    <property type="match status" value="1"/>
</dbReference>
<dbReference type="STRING" id="1703345.A3860_34685"/>
<dbReference type="Gene3D" id="3.60.15.10">
    <property type="entry name" value="Ribonuclease Z/Hydroxyacylglutathione hydrolase-like"/>
    <property type="match status" value="1"/>
</dbReference>
<dbReference type="AlphaFoldDB" id="A0A1V9FP16"/>
<organism evidence="3 4">
    <name type="scientific">Niastella vici</name>
    <dbReference type="NCBI Taxonomy" id="1703345"/>
    <lineage>
        <taxon>Bacteria</taxon>
        <taxon>Pseudomonadati</taxon>
        <taxon>Bacteroidota</taxon>
        <taxon>Chitinophagia</taxon>
        <taxon>Chitinophagales</taxon>
        <taxon>Chitinophagaceae</taxon>
        <taxon>Niastella</taxon>
    </lineage>
</organism>
<dbReference type="EMBL" id="LVYD01000066">
    <property type="protein sequence ID" value="OQP60080.1"/>
    <property type="molecule type" value="Genomic_DNA"/>
</dbReference>
<dbReference type="GO" id="GO:0006749">
    <property type="term" value="P:glutathione metabolic process"/>
    <property type="evidence" value="ECO:0007669"/>
    <property type="project" value="InterPro"/>
</dbReference>
<dbReference type="InterPro" id="IPR051682">
    <property type="entry name" value="Mito_Persulfide_Diox"/>
</dbReference>
<dbReference type="InterPro" id="IPR001279">
    <property type="entry name" value="Metallo-B-lactamas"/>
</dbReference>
<sequence length="369" mass="40891">MDKTKTTVDAETLRTWLENNEPVFVLDIRPPSQREEWQIPGSHYLDAYKRLNEGDMSVLDEIEIPDNAKVVTVCAAGRTSQIASDALNEKGFDAVSLEGGMKAWSKAWNVAHKQFPDFEILQVRRTGKGCLSYIIFSNNEAIIIDASLPEEVYEELIHQHELSVKYVIETHIHADHLSRSKQVADFFKTPLFLPIPNKVQFGHKPVTEDTSFTVGAVTLKSLATPGHTLESYSYYIENNILVTGDTLFTNGVGRPDLKADPEQSRIKAGLLYHSLIKIASLPDNVLIFPAHTNKPVEFDGMLISSTIGEAKKNIPLLNSSENDFINALLAKIPPTPANYLSIVEKNLTGIFSELDSADLEAGANRCAIS</sequence>
<dbReference type="SUPFAM" id="SSF56281">
    <property type="entry name" value="Metallo-hydrolase/oxidoreductase"/>
    <property type="match status" value="1"/>
</dbReference>
<dbReference type="Pfam" id="PF00753">
    <property type="entry name" value="Lactamase_B"/>
    <property type="match status" value="1"/>
</dbReference>
<dbReference type="SMART" id="SM00450">
    <property type="entry name" value="RHOD"/>
    <property type="match status" value="1"/>
</dbReference>
<dbReference type="SMART" id="SM00849">
    <property type="entry name" value="Lactamase_B"/>
    <property type="match status" value="1"/>
</dbReference>
<dbReference type="InterPro" id="IPR036866">
    <property type="entry name" value="RibonucZ/Hydroxyglut_hydro"/>
</dbReference>
<dbReference type="PANTHER" id="PTHR43084">
    <property type="entry name" value="PERSULFIDE DIOXYGENASE ETHE1"/>
    <property type="match status" value="1"/>
</dbReference>
<proteinExistence type="predicted"/>
<name>A0A1V9FP16_9BACT</name>
<evidence type="ECO:0000259" key="2">
    <source>
        <dbReference type="PROSITE" id="PS50206"/>
    </source>
</evidence>
<dbReference type="CDD" id="cd07724">
    <property type="entry name" value="POD-like_MBL-fold"/>
    <property type="match status" value="1"/>
</dbReference>
<dbReference type="GO" id="GO:0070813">
    <property type="term" value="P:hydrogen sulfide metabolic process"/>
    <property type="evidence" value="ECO:0007669"/>
    <property type="project" value="TreeGrafter"/>
</dbReference>
<dbReference type="Gene3D" id="3.40.250.10">
    <property type="entry name" value="Rhodanese-like domain"/>
    <property type="match status" value="1"/>
</dbReference>
<dbReference type="GO" id="GO:0050313">
    <property type="term" value="F:sulfur dioxygenase activity"/>
    <property type="evidence" value="ECO:0007669"/>
    <property type="project" value="InterPro"/>
</dbReference>
<dbReference type="PANTHER" id="PTHR43084:SF1">
    <property type="entry name" value="PERSULFIDE DIOXYGENASE ETHE1, MITOCHONDRIAL"/>
    <property type="match status" value="1"/>
</dbReference>
<dbReference type="InterPro" id="IPR036873">
    <property type="entry name" value="Rhodanese-like_dom_sf"/>
</dbReference>
<keyword evidence="4" id="KW-1185">Reference proteome</keyword>
<feature type="domain" description="Rhodanese" evidence="2">
    <location>
        <begin position="19"/>
        <end position="113"/>
    </location>
</feature>
<evidence type="ECO:0000313" key="4">
    <source>
        <dbReference type="Proteomes" id="UP000192796"/>
    </source>
</evidence>
<dbReference type="InterPro" id="IPR001763">
    <property type="entry name" value="Rhodanese-like_dom"/>
</dbReference>
<dbReference type="OrthoDB" id="9784009at2"/>
<dbReference type="RefSeq" id="WP_081153585.1">
    <property type="nucleotide sequence ID" value="NZ_LVYD01000066.1"/>
</dbReference>
<gene>
    <name evidence="3" type="ORF">A3860_34685</name>
</gene>
<protein>
    <recommendedName>
        <fullName evidence="2">Rhodanese domain-containing protein</fullName>
    </recommendedName>
</protein>
<reference evidence="3 4" key="1">
    <citation type="submission" date="2016-03" db="EMBL/GenBank/DDBJ databases">
        <title>Niastella vici sp. nov., isolated from farmland soil.</title>
        <authorList>
            <person name="Chen L."/>
            <person name="Wang D."/>
            <person name="Yang S."/>
            <person name="Wang G."/>
        </authorList>
    </citation>
    <scope>NUCLEOTIDE SEQUENCE [LARGE SCALE GENOMIC DNA]</scope>
    <source>
        <strain evidence="3 4">DJ57</strain>
    </source>
</reference>
<dbReference type="Proteomes" id="UP000192796">
    <property type="component" value="Unassembled WGS sequence"/>
</dbReference>
<comment type="caution">
    <text evidence="3">The sequence shown here is derived from an EMBL/GenBank/DDBJ whole genome shotgun (WGS) entry which is preliminary data.</text>
</comment>
<dbReference type="InterPro" id="IPR044528">
    <property type="entry name" value="POD-like_MBL-fold"/>
</dbReference>
<keyword evidence="1" id="KW-0479">Metal-binding</keyword>